<dbReference type="Gene3D" id="3.40.50.1980">
    <property type="entry name" value="Nitrogenase molybdenum iron protein domain"/>
    <property type="match status" value="3"/>
</dbReference>
<dbReference type="EC" id="1.3.7.7" evidence="4"/>
<dbReference type="EMBL" id="MT631506">
    <property type="protein sequence ID" value="QNO52294.1"/>
    <property type="molecule type" value="Genomic_DNA"/>
</dbReference>
<dbReference type="CDD" id="cd01965">
    <property type="entry name" value="Nitrogenase_MoFe_beta_like"/>
    <property type="match status" value="1"/>
</dbReference>
<evidence type="ECO:0000313" key="4">
    <source>
        <dbReference type="EMBL" id="QNO52294.1"/>
    </source>
</evidence>
<dbReference type="PROSITE" id="PS00699">
    <property type="entry name" value="NITROGENASE_1_1"/>
    <property type="match status" value="1"/>
</dbReference>
<dbReference type="Gene3D" id="1.20.89.10">
    <property type="entry name" value="Nitrogenase Molybdenum-iron Protein, subunit B, domain 4"/>
    <property type="match status" value="1"/>
</dbReference>
<dbReference type="PANTHER" id="PTHR33712">
    <property type="entry name" value="LIGHT-INDEPENDENT PROTOCHLOROPHYLLIDE REDUCTASE SUBUNIT B"/>
    <property type="match status" value="1"/>
</dbReference>
<dbReference type="InterPro" id="IPR000318">
    <property type="entry name" value="Nase_comp1_CS"/>
</dbReference>
<evidence type="ECO:0000256" key="1">
    <source>
        <dbReference type="ARBA" id="ARBA00023231"/>
    </source>
</evidence>
<dbReference type="SUPFAM" id="SSF53807">
    <property type="entry name" value="Helical backbone' metal receptor"/>
    <property type="match status" value="1"/>
</dbReference>
<keyword evidence="4" id="KW-0560">Oxidoreductase</keyword>
<feature type="domain" description="Nitrogenase/oxidoreductase component 1" evidence="3">
    <location>
        <begin position="12"/>
        <end position="420"/>
    </location>
</feature>
<organism evidence="4">
    <name type="scientific">Candidatus Methanophagaceae archaeon ANME-1 ERB6</name>
    <dbReference type="NCBI Taxonomy" id="2759912"/>
    <lineage>
        <taxon>Archaea</taxon>
        <taxon>Methanobacteriati</taxon>
        <taxon>Methanobacteriota</taxon>
        <taxon>Stenosarchaea group</taxon>
        <taxon>Methanomicrobia</taxon>
        <taxon>Candidatus Methanophagales</taxon>
        <taxon>Candidatus Methanophagaceae</taxon>
    </lineage>
</organism>
<reference evidence="4" key="1">
    <citation type="submission" date="2020-06" db="EMBL/GenBank/DDBJ databases">
        <title>Unique genomic features of the anaerobic methanotrophic archaea.</title>
        <authorList>
            <person name="Chadwick G.L."/>
            <person name="Skennerton C.T."/>
            <person name="Laso-Perez R."/>
            <person name="Leu A.O."/>
            <person name="Speth D.R."/>
            <person name="Yu H."/>
            <person name="Morgan-Lang C."/>
            <person name="Hatzenpichler R."/>
            <person name="Goudeau D."/>
            <person name="Malmstrom R."/>
            <person name="Brazelton W.J."/>
            <person name="Woyke T."/>
            <person name="Hallam S.J."/>
            <person name="Tyson G.W."/>
            <person name="Wegener G."/>
            <person name="Boetius A."/>
            <person name="Orphan V."/>
        </authorList>
    </citation>
    <scope>NUCLEOTIDE SEQUENCE</scope>
</reference>
<accession>A0A7G9YWB0</accession>
<evidence type="ECO:0000259" key="3">
    <source>
        <dbReference type="Pfam" id="PF00148"/>
    </source>
</evidence>
<dbReference type="PANTHER" id="PTHR33712:SF7">
    <property type="entry name" value="LIGHT-INDEPENDENT PROTOCHLOROPHYLLIDE REDUCTASE SUBUNIT B"/>
    <property type="match status" value="1"/>
</dbReference>
<keyword evidence="1 2" id="KW-0535">Nitrogen fixation</keyword>
<dbReference type="PROSITE" id="PS00090">
    <property type="entry name" value="NITROGENASE_1_2"/>
    <property type="match status" value="1"/>
</dbReference>
<dbReference type="AlphaFoldDB" id="A0A7G9YWB0"/>
<dbReference type="InterPro" id="IPR050152">
    <property type="entry name" value="ChlB/BchB/BchZ"/>
</dbReference>
<proteinExistence type="inferred from homology"/>
<evidence type="ECO:0000256" key="2">
    <source>
        <dbReference type="RuleBase" id="RU004021"/>
    </source>
</evidence>
<gene>
    <name evidence="4" type="primary">bchB_1</name>
    <name evidence="4" type="ORF">FGFEBGFE_00015</name>
</gene>
<dbReference type="GO" id="GO:0016163">
    <property type="term" value="F:nitrogenase activity"/>
    <property type="evidence" value="ECO:0007669"/>
    <property type="project" value="InterPro"/>
</dbReference>
<dbReference type="Pfam" id="PF00148">
    <property type="entry name" value="Oxidored_nitro"/>
    <property type="match status" value="1"/>
</dbReference>
<sequence>MRSVTINPAKMCQPIGAMYALFGVHAAVPLVHGSQGCTAYPMRMFNRHFGELVQVAVSSLGEDASVFGGKKNLVASIENIIARRHPELIGVITTCLSETIGDDIDGIIREGNFEDSKVVPIHTPSYVGSHVTGYDNALKALVTHLSVESDSDNVNDRLDIVPGMVNPGDVLEIKQMLDSMNVSHTILSDISETLNAPLMLPKPPFPKGGSSVAEIEDCANACGVISLCEHAGGSAAVYLKGKYGMAADTICPIGVTNTDRFLDAVCDMTGAEIPYSLEQGRGRLIDAMVDVHMKTCGKRAAIFADPDIALALAEFVTELGMEPVIVSSSTASRKFLQKAKSVTDGEILNGRDLYELQRAVKDKEVDILFGNTKCTPIAKDEDIAFVRCGFPVYDRVGYHRYGIMGYHGGMYLTDMITNAILEWEERR</sequence>
<dbReference type="InterPro" id="IPR000510">
    <property type="entry name" value="Nase/OxRdtase_comp1"/>
</dbReference>
<name>A0A7G9YWB0_9EURY</name>
<comment type="similarity">
    <text evidence="2">Belongs to the NifD/NifK/NifE/NifN family.</text>
</comment>
<protein>
    <submittedName>
        <fullName evidence="4">Light-independent protochlorophyllide reductase subunit B</fullName>
        <ecNumber evidence="4">1.3.7.7</ecNumber>
    </submittedName>
</protein>